<proteinExistence type="predicted"/>
<organism evidence="2 3">
    <name type="scientific">Lactuca saligna</name>
    <name type="common">Willowleaf lettuce</name>
    <dbReference type="NCBI Taxonomy" id="75948"/>
    <lineage>
        <taxon>Eukaryota</taxon>
        <taxon>Viridiplantae</taxon>
        <taxon>Streptophyta</taxon>
        <taxon>Embryophyta</taxon>
        <taxon>Tracheophyta</taxon>
        <taxon>Spermatophyta</taxon>
        <taxon>Magnoliopsida</taxon>
        <taxon>eudicotyledons</taxon>
        <taxon>Gunneridae</taxon>
        <taxon>Pentapetalae</taxon>
        <taxon>asterids</taxon>
        <taxon>campanulids</taxon>
        <taxon>Asterales</taxon>
        <taxon>Asteraceae</taxon>
        <taxon>Cichorioideae</taxon>
        <taxon>Cichorieae</taxon>
        <taxon>Lactucinae</taxon>
        <taxon>Lactuca</taxon>
    </lineage>
</organism>
<feature type="compositionally biased region" description="Polar residues" evidence="1">
    <location>
        <begin position="175"/>
        <end position="193"/>
    </location>
</feature>
<feature type="region of interest" description="Disordered" evidence="1">
    <location>
        <begin position="1"/>
        <end position="122"/>
    </location>
</feature>
<name>A0AA36E220_LACSI</name>
<gene>
    <name evidence="2" type="ORF">LSALG_LOCUS20177</name>
</gene>
<evidence type="ECO:0000313" key="2">
    <source>
        <dbReference type="EMBL" id="CAI9280434.1"/>
    </source>
</evidence>
<feature type="region of interest" description="Disordered" evidence="1">
    <location>
        <begin position="169"/>
        <end position="193"/>
    </location>
</feature>
<accession>A0AA36E220</accession>
<evidence type="ECO:0000313" key="3">
    <source>
        <dbReference type="Proteomes" id="UP001177003"/>
    </source>
</evidence>
<dbReference type="AlphaFoldDB" id="A0AA36E220"/>
<sequence>MKKKTTEKKSNKAKKTDAGSSSTKVQSSKSTKQVPVIEPEPIHPEPISPDTQVTEKEVIPSKTGVLRRIKMKLKHKHRSSSTNVFRKPQVSHQEKKKQRVILTSKSTAEEGETIPKTPETVLIKDSSHVDTSVITPPEVSIAKTVTVEAQTSGISVNISDMDTHVIMGEDDSNKATKGTPSNVISESFISLPS</sequence>
<feature type="compositionally biased region" description="Basic residues" evidence="1">
    <location>
        <begin position="65"/>
        <end position="79"/>
    </location>
</feature>
<dbReference type="Proteomes" id="UP001177003">
    <property type="component" value="Chromosome 4"/>
</dbReference>
<dbReference type="EMBL" id="OX465080">
    <property type="protein sequence ID" value="CAI9280434.1"/>
    <property type="molecule type" value="Genomic_DNA"/>
</dbReference>
<feature type="compositionally biased region" description="Low complexity" evidence="1">
    <location>
        <begin position="20"/>
        <end position="39"/>
    </location>
</feature>
<reference evidence="2" key="1">
    <citation type="submission" date="2023-04" db="EMBL/GenBank/DDBJ databases">
        <authorList>
            <person name="Vijverberg K."/>
            <person name="Xiong W."/>
            <person name="Schranz E."/>
        </authorList>
    </citation>
    <scope>NUCLEOTIDE SEQUENCE</scope>
</reference>
<feature type="compositionally biased region" description="Basic and acidic residues" evidence="1">
    <location>
        <begin position="7"/>
        <end position="17"/>
    </location>
</feature>
<evidence type="ECO:0000256" key="1">
    <source>
        <dbReference type="SAM" id="MobiDB-lite"/>
    </source>
</evidence>
<protein>
    <submittedName>
        <fullName evidence="2">Uncharacterized protein</fullName>
    </submittedName>
</protein>
<keyword evidence="3" id="KW-1185">Reference proteome</keyword>